<name>A0A835JZ49_9ROSI</name>
<proteinExistence type="predicted"/>
<dbReference type="AlphaFoldDB" id="A0A835JZ49"/>
<keyword evidence="3" id="KW-1185">Reference proteome</keyword>
<feature type="region of interest" description="Disordered" evidence="1">
    <location>
        <begin position="1"/>
        <end position="60"/>
    </location>
</feature>
<dbReference type="EMBL" id="JADGMS010000008">
    <property type="protein sequence ID" value="KAF9678003.1"/>
    <property type="molecule type" value="Genomic_DNA"/>
</dbReference>
<gene>
    <name evidence="2" type="ORF">SADUNF_Sadunf08G0166700</name>
</gene>
<feature type="compositionally biased region" description="Acidic residues" evidence="1">
    <location>
        <begin position="7"/>
        <end position="31"/>
    </location>
</feature>
<feature type="compositionally biased region" description="Basic and acidic residues" evidence="1">
    <location>
        <begin position="45"/>
        <end position="60"/>
    </location>
</feature>
<evidence type="ECO:0000313" key="3">
    <source>
        <dbReference type="Proteomes" id="UP000657918"/>
    </source>
</evidence>
<comment type="caution">
    <text evidence="2">The sequence shown here is derived from an EMBL/GenBank/DDBJ whole genome shotgun (WGS) entry which is preliminary data.</text>
</comment>
<accession>A0A835JZ49</accession>
<sequence length="174" mass="19811">MEKCLEATEEVEPEEPTIAEATEEVEPEEPNIAEATRSESVPAETSKKMDKSGRTAQEKDGLDKILRRCCRQRSCSYKTTQEHVEAKGKEQEELEGRSAMITVELVKVEAVEEVPNVGDDNVESFPMKETFPYLNSLVAVLRDWWDGLDFQIDLFLTQNSTALKLSRLFTFWTC</sequence>
<reference evidence="2 3" key="1">
    <citation type="submission" date="2020-10" db="EMBL/GenBank/DDBJ databases">
        <title>Plant Genome Project.</title>
        <authorList>
            <person name="Zhang R.-G."/>
        </authorList>
    </citation>
    <scope>NUCLEOTIDE SEQUENCE [LARGE SCALE GENOMIC DNA]</scope>
    <source>
        <strain evidence="2">FAFU-HL-1</strain>
        <tissue evidence="2">Leaf</tissue>
    </source>
</reference>
<organism evidence="2 3">
    <name type="scientific">Salix dunnii</name>
    <dbReference type="NCBI Taxonomy" id="1413687"/>
    <lineage>
        <taxon>Eukaryota</taxon>
        <taxon>Viridiplantae</taxon>
        <taxon>Streptophyta</taxon>
        <taxon>Embryophyta</taxon>
        <taxon>Tracheophyta</taxon>
        <taxon>Spermatophyta</taxon>
        <taxon>Magnoliopsida</taxon>
        <taxon>eudicotyledons</taxon>
        <taxon>Gunneridae</taxon>
        <taxon>Pentapetalae</taxon>
        <taxon>rosids</taxon>
        <taxon>fabids</taxon>
        <taxon>Malpighiales</taxon>
        <taxon>Salicaceae</taxon>
        <taxon>Saliceae</taxon>
        <taxon>Salix</taxon>
    </lineage>
</organism>
<evidence type="ECO:0000256" key="1">
    <source>
        <dbReference type="SAM" id="MobiDB-lite"/>
    </source>
</evidence>
<protein>
    <submittedName>
        <fullName evidence="2">Uncharacterized protein</fullName>
    </submittedName>
</protein>
<evidence type="ECO:0000313" key="2">
    <source>
        <dbReference type="EMBL" id="KAF9678003.1"/>
    </source>
</evidence>
<dbReference type="Proteomes" id="UP000657918">
    <property type="component" value="Chromosome 8"/>
</dbReference>